<name>A0A507E092_9FUNG</name>
<dbReference type="AlphaFoldDB" id="A0A507E092"/>
<accession>A0A507E092</accession>
<dbReference type="STRING" id="109895.A0A507E092"/>
<dbReference type="PANTHER" id="PTHR31912:SF34">
    <property type="entry name" value="NOTOCHORD-RELATED PROTEIN"/>
    <property type="match status" value="1"/>
</dbReference>
<protein>
    <submittedName>
        <fullName evidence="1">Uncharacterized protein</fullName>
    </submittedName>
</protein>
<evidence type="ECO:0000313" key="1">
    <source>
        <dbReference type="EMBL" id="TPX56628.1"/>
    </source>
</evidence>
<keyword evidence="2" id="KW-1185">Reference proteome</keyword>
<proteinExistence type="predicted"/>
<dbReference type="Proteomes" id="UP000318582">
    <property type="component" value="Unassembled WGS sequence"/>
</dbReference>
<gene>
    <name evidence="1" type="ORF">PhCBS80983_g04399</name>
</gene>
<comment type="caution">
    <text evidence="1">The sequence shown here is derived from an EMBL/GenBank/DDBJ whole genome shotgun (WGS) entry which is preliminary data.</text>
</comment>
<evidence type="ECO:0000313" key="2">
    <source>
        <dbReference type="Proteomes" id="UP000318582"/>
    </source>
</evidence>
<sequence>MVVEQEADGAILNIQAPLLFEKHTKTKIRELQTATGVKCALAQKVIDKMGAQSGDFPADFIREGLPSLLQRRNPLLQLPGFDGHLDTPVEVLHTVLLGFVKYVGNQTIKYGLVTGANRATNKATVIARIDSLDANGTDRGPMRGSTFVTYVGSLIGRDFKAFIQAGVFIFHGLIADDVMAMWEKLAVLSVLVYENQILNLDAYCDQLEAATDTFFAAVASFSIRLFKKTKYHIFRHLVQDVRRFGLPCHYHTETSERFNHAIRSQSVHSNRQAPSLDIASGFSLLATMRHVVSGGILLAPVEPLELIHASEAITCLAGDPTVRALFGIQPKASAFVLHEGMFVLLQDRRLARIAVQTKAELEVAWNMPLDVILSAFKLQLCKSPLVSSGCKMSLPTTFSQCS</sequence>
<dbReference type="PANTHER" id="PTHR31912">
    <property type="entry name" value="IP13529P"/>
    <property type="match status" value="1"/>
</dbReference>
<reference evidence="1 2" key="1">
    <citation type="journal article" date="2019" name="Sci. Rep.">
        <title>Comparative genomics of chytrid fungi reveal insights into the obligate biotrophic and pathogenic lifestyle of Synchytrium endobioticum.</title>
        <authorList>
            <person name="van de Vossenberg B.T.L.H."/>
            <person name="Warris S."/>
            <person name="Nguyen H.D.T."/>
            <person name="van Gent-Pelzer M.P.E."/>
            <person name="Joly D.L."/>
            <person name="van de Geest H.C."/>
            <person name="Bonants P.J.M."/>
            <person name="Smith D.S."/>
            <person name="Levesque C.A."/>
            <person name="van der Lee T.A.J."/>
        </authorList>
    </citation>
    <scope>NUCLEOTIDE SEQUENCE [LARGE SCALE GENOMIC DNA]</scope>
    <source>
        <strain evidence="1 2">CBS 809.83</strain>
    </source>
</reference>
<dbReference type="EMBL" id="QEAQ01000069">
    <property type="protein sequence ID" value="TPX56628.1"/>
    <property type="molecule type" value="Genomic_DNA"/>
</dbReference>
<organism evidence="1 2">
    <name type="scientific">Powellomyces hirtus</name>
    <dbReference type="NCBI Taxonomy" id="109895"/>
    <lineage>
        <taxon>Eukaryota</taxon>
        <taxon>Fungi</taxon>
        <taxon>Fungi incertae sedis</taxon>
        <taxon>Chytridiomycota</taxon>
        <taxon>Chytridiomycota incertae sedis</taxon>
        <taxon>Chytridiomycetes</taxon>
        <taxon>Spizellomycetales</taxon>
        <taxon>Powellomycetaceae</taxon>
        <taxon>Powellomyces</taxon>
    </lineage>
</organism>